<dbReference type="SUPFAM" id="SSF54909">
    <property type="entry name" value="Dimeric alpha+beta barrel"/>
    <property type="match status" value="1"/>
</dbReference>
<dbReference type="AlphaFoldDB" id="A0A7X6JZF5"/>
<keyword evidence="2" id="KW-0560">Oxidoreductase</keyword>
<evidence type="ECO:0000313" key="3">
    <source>
        <dbReference type="Proteomes" id="UP000526408"/>
    </source>
</evidence>
<keyword evidence="3" id="KW-1185">Reference proteome</keyword>
<gene>
    <name evidence="2" type="ORF">HCU73_09165</name>
</gene>
<reference evidence="2 3" key="1">
    <citation type="submission" date="2020-04" db="EMBL/GenBank/DDBJ databases">
        <authorList>
            <person name="Yoon J."/>
        </authorList>
    </citation>
    <scope>NUCLEOTIDE SEQUENCE [LARGE SCALE GENOMIC DNA]</scope>
    <source>
        <strain evidence="2 3">KMU-115</strain>
    </source>
</reference>
<evidence type="ECO:0000313" key="2">
    <source>
        <dbReference type="EMBL" id="NKX44758.1"/>
    </source>
</evidence>
<sequence>MYVVTVSLTAVAGRAAELRAVLAENAARSVADEPGCRRFDVCETEGAPGRFFLYELYDDRAAFDSHLATPHYAVFRDRSAALVQDKEVQTHVLDPR</sequence>
<dbReference type="InterPro" id="IPR007138">
    <property type="entry name" value="ABM_dom"/>
</dbReference>
<accession>A0A7X6JZF5</accession>
<feature type="domain" description="ABM" evidence="1">
    <location>
        <begin position="2"/>
        <end position="93"/>
    </location>
</feature>
<dbReference type="PANTHER" id="PTHR33336:SF1">
    <property type="entry name" value="(4S)-4-HYDROXY-5-PHOSPHONOOXYPENTANE-2,3-DIONE ISOMERASE"/>
    <property type="match status" value="1"/>
</dbReference>
<dbReference type="Gene3D" id="3.30.70.100">
    <property type="match status" value="1"/>
</dbReference>
<dbReference type="Pfam" id="PF03992">
    <property type="entry name" value="ABM"/>
    <property type="match status" value="1"/>
</dbReference>
<keyword evidence="2" id="KW-0503">Monooxygenase</keyword>
<dbReference type="Proteomes" id="UP000526408">
    <property type="component" value="Unassembled WGS sequence"/>
</dbReference>
<dbReference type="GO" id="GO:0004497">
    <property type="term" value="F:monooxygenase activity"/>
    <property type="evidence" value="ECO:0007669"/>
    <property type="project" value="UniProtKB-KW"/>
</dbReference>
<name>A0A7X6JZF5_9RHOB</name>
<proteinExistence type="predicted"/>
<dbReference type="InterPro" id="IPR011008">
    <property type="entry name" value="Dimeric_a/b-barrel"/>
</dbReference>
<protein>
    <submittedName>
        <fullName evidence="2">Antibiotic biosynthesis monooxygenase</fullName>
    </submittedName>
</protein>
<dbReference type="InterPro" id="IPR050744">
    <property type="entry name" value="AI-2_Isomerase_LsrG"/>
</dbReference>
<organism evidence="2 3">
    <name type="scientific">Roseicyclus persicicus</name>
    <dbReference type="NCBI Taxonomy" id="2650661"/>
    <lineage>
        <taxon>Bacteria</taxon>
        <taxon>Pseudomonadati</taxon>
        <taxon>Pseudomonadota</taxon>
        <taxon>Alphaproteobacteria</taxon>
        <taxon>Rhodobacterales</taxon>
        <taxon>Roseobacteraceae</taxon>
        <taxon>Roseicyclus</taxon>
    </lineage>
</organism>
<dbReference type="PROSITE" id="PS51725">
    <property type="entry name" value="ABM"/>
    <property type="match status" value="1"/>
</dbReference>
<dbReference type="GO" id="GO:0005829">
    <property type="term" value="C:cytosol"/>
    <property type="evidence" value="ECO:0007669"/>
    <property type="project" value="TreeGrafter"/>
</dbReference>
<comment type="caution">
    <text evidence="2">The sequence shown here is derived from an EMBL/GenBank/DDBJ whole genome shotgun (WGS) entry which is preliminary data.</text>
</comment>
<dbReference type="RefSeq" id="WP_168623104.1">
    <property type="nucleotide sequence ID" value="NZ_JAAZQQ010000002.1"/>
</dbReference>
<evidence type="ECO:0000259" key="1">
    <source>
        <dbReference type="PROSITE" id="PS51725"/>
    </source>
</evidence>
<dbReference type="EMBL" id="JAAZQQ010000002">
    <property type="protein sequence ID" value="NKX44758.1"/>
    <property type="molecule type" value="Genomic_DNA"/>
</dbReference>
<dbReference type="PANTHER" id="PTHR33336">
    <property type="entry name" value="QUINOL MONOOXYGENASE YGIN-RELATED"/>
    <property type="match status" value="1"/>
</dbReference>